<evidence type="ECO:0000256" key="1">
    <source>
        <dbReference type="SAM" id="MobiDB-lite"/>
    </source>
</evidence>
<dbReference type="PROSITE" id="PS50213">
    <property type="entry name" value="FAS1"/>
    <property type="match status" value="2"/>
</dbReference>
<protein>
    <recommendedName>
        <fullName evidence="3">FAS1 domain-containing protein</fullName>
    </recommendedName>
</protein>
<dbReference type="PANTHER" id="PTHR37919">
    <property type="entry name" value="PROTEIN CBG05606"/>
    <property type="match status" value="1"/>
</dbReference>
<evidence type="ECO:0000256" key="2">
    <source>
        <dbReference type="SAM" id="Phobius"/>
    </source>
</evidence>
<organism evidence="4 5">
    <name type="scientific">Fusarium avenaceum</name>
    <dbReference type="NCBI Taxonomy" id="40199"/>
    <lineage>
        <taxon>Eukaryota</taxon>
        <taxon>Fungi</taxon>
        <taxon>Dikarya</taxon>
        <taxon>Ascomycota</taxon>
        <taxon>Pezizomycotina</taxon>
        <taxon>Sordariomycetes</taxon>
        <taxon>Hypocreomycetidae</taxon>
        <taxon>Hypocreales</taxon>
        <taxon>Nectriaceae</taxon>
        <taxon>Fusarium</taxon>
        <taxon>Fusarium tricinctum species complex</taxon>
    </lineage>
</organism>
<feature type="domain" description="FAS1" evidence="3">
    <location>
        <begin position="41"/>
        <end position="199"/>
    </location>
</feature>
<dbReference type="SUPFAM" id="SSF48452">
    <property type="entry name" value="TPR-like"/>
    <property type="match status" value="1"/>
</dbReference>
<feature type="region of interest" description="Disordered" evidence="1">
    <location>
        <begin position="721"/>
        <end position="797"/>
    </location>
</feature>
<dbReference type="Gene3D" id="2.30.180.10">
    <property type="entry name" value="FAS1 domain"/>
    <property type="match status" value="2"/>
</dbReference>
<evidence type="ECO:0000313" key="5">
    <source>
        <dbReference type="Proteomes" id="UP000782241"/>
    </source>
</evidence>
<dbReference type="InterPro" id="IPR036378">
    <property type="entry name" value="FAS1_dom_sf"/>
</dbReference>
<comment type="caution">
    <text evidence="4">The sequence shown here is derived from an EMBL/GenBank/DDBJ whole genome shotgun (WGS) entry which is preliminary data.</text>
</comment>
<keyword evidence="2" id="KW-0812">Transmembrane</keyword>
<dbReference type="Gene3D" id="1.25.40.10">
    <property type="entry name" value="Tetratricopeptide repeat domain"/>
    <property type="match status" value="1"/>
</dbReference>
<dbReference type="SUPFAM" id="SSF82153">
    <property type="entry name" value="FAS1 domain"/>
    <property type="match status" value="2"/>
</dbReference>
<feature type="compositionally biased region" description="Basic and acidic residues" evidence="1">
    <location>
        <begin position="724"/>
        <end position="741"/>
    </location>
</feature>
<evidence type="ECO:0000313" key="4">
    <source>
        <dbReference type="EMBL" id="KAG5661475.1"/>
    </source>
</evidence>
<sequence>MDASQQPTSQLSSRFRFDTQHRLIKMKFLNLAALATAVAAQSDLASILSSQKDLSTLAELLALVPDIAETLASASNITIFAPTNKAFDSVPRDIPEGEAIEQRNDTIAIGALLSNHVFKGYYPAKVASDIPVFVQSLLDSSFINYRQPFGNFTGGQYNGIVKDGDDVVVISGEQTLSYVTEADIKVGDSVIIHKVDKPLSFGPPLQLFTRRDNLLNFNAAVNAAELPYNFGNIGTDSSDLLNISDFTVFIPNDPAFENIGSVLAGADLKTLQEVLKYHIVDDVLFSTSLANVSVPSLQGGDLTFTVAEDGSAWVNGAKILFTNTLLFNGVAHIIDTVLNPADAPFDRADLEPAADATDRLAFPDATPVSKLPFSVISYAAESETYTTPELLRTMKVIDVSALATATADATTTDDAAATPTGATPVVNAASSKTIAGGANHRGTFSQLSSPNALTAAPARVYKQYVSGRPFGSSTFKPQEQAVLANMDSRKNNLDVLKEHLNYEKLDGLRNFWFEHLPDGASRVVIAPEHVKRWFFSDKQFDDACVNQFKPILEAIRSSGITSAQELLSAVQPRSSLDWMSLVILLDQIPRNSYRGDESFICFTYFDPLASQIAQQAIKQGIPDKAPEIRWVFYYRNWFYLPLMHSEDLSTHDEAVSAFERMNQDILSLLEGTGGANEYEKKAREIVQADPETAKSVGEMNNSIEEKHRVIIEKFGRYPHRNKALGREMRPEETEFLEKGGDTSRGASVGPESSSPAFEFTAIPSTPSRSTRKRAINKTSSASTKGSAKKRRVSVDMSRTWHHHPSSAIMLWLAISVPLVVWDIGYVFGRPHTMPDGYLHWPIYVPYALYGKVDHIYGWKAFDSNNGFTAAQTALNVVESAMYLVYLWMLWTRADKTSKGAAKRTLSGRDGALAVVIGFSAAVMTLSKTVLYWANEYYSGFDNIAHNTPFDIFTLWVLPNGFWIVLPAYMTWLFGKEILDGLTLASGPSVKKSIE</sequence>
<dbReference type="Gene3D" id="1.20.58.320">
    <property type="entry name" value="TPR-like"/>
    <property type="match status" value="1"/>
</dbReference>
<feature type="transmembrane region" description="Helical" evidence="2">
    <location>
        <begin position="911"/>
        <end position="932"/>
    </location>
</feature>
<dbReference type="InterPro" id="IPR010323">
    <property type="entry name" value="DUF924"/>
</dbReference>
<proteinExistence type="predicted"/>
<feature type="transmembrane region" description="Helical" evidence="2">
    <location>
        <begin position="808"/>
        <end position="828"/>
    </location>
</feature>
<reference evidence="4" key="1">
    <citation type="submission" date="2021-04" db="EMBL/GenBank/DDBJ databases">
        <title>Draft genome of Fusarium avenaceum strain F156N33, isolated from an atmospheric sample in Virginia.</title>
        <authorList>
            <person name="Yang S."/>
            <person name="Vinatzer B.A."/>
            <person name="Coleman J."/>
        </authorList>
    </citation>
    <scope>NUCLEOTIDE SEQUENCE</scope>
    <source>
        <strain evidence="4">F156N33</strain>
    </source>
</reference>
<dbReference type="InterPro" id="IPR000782">
    <property type="entry name" value="FAS1_domain"/>
</dbReference>
<accession>A0A9P7H567</accession>
<dbReference type="Pfam" id="PF06041">
    <property type="entry name" value="DUF924"/>
    <property type="match status" value="1"/>
</dbReference>
<evidence type="ECO:0000259" key="3">
    <source>
        <dbReference type="PROSITE" id="PS50213"/>
    </source>
</evidence>
<dbReference type="Pfam" id="PF02469">
    <property type="entry name" value="Fasciclin"/>
    <property type="match status" value="2"/>
</dbReference>
<feature type="transmembrane region" description="Helical" evidence="2">
    <location>
        <begin position="952"/>
        <end position="973"/>
    </location>
</feature>
<feature type="transmembrane region" description="Helical" evidence="2">
    <location>
        <begin position="870"/>
        <end position="890"/>
    </location>
</feature>
<keyword evidence="5" id="KW-1185">Reference proteome</keyword>
<name>A0A9P7H567_9HYPO</name>
<keyword evidence="2" id="KW-1133">Transmembrane helix</keyword>
<dbReference type="EMBL" id="JAGPUO010000007">
    <property type="protein sequence ID" value="KAG5661475.1"/>
    <property type="molecule type" value="Genomic_DNA"/>
</dbReference>
<dbReference type="SMART" id="SM00554">
    <property type="entry name" value="FAS1"/>
    <property type="match status" value="2"/>
</dbReference>
<gene>
    <name evidence="4" type="ORF">KAF25_005597</name>
</gene>
<keyword evidence="2" id="KW-0472">Membrane</keyword>
<dbReference type="InterPro" id="IPR011990">
    <property type="entry name" value="TPR-like_helical_dom_sf"/>
</dbReference>
<dbReference type="PANTHER" id="PTHR37919:SF2">
    <property type="entry name" value="EXPERA DOMAIN-CONTAINING PROTEIN"/>
    <property type="match status" value="1"/>
</dbReference>
<dbReference type="AlphaFoldDB" id="A0A9P7H567"/>
<dbReference type="Proteomes" id="UP000782241">
    <property type="component" value="Unassembled WGS sequence"/>
</dbReference>
<feature type="domain" description="FAS1" evidence="3">
    <location>
        <begin position="201"/>
        <end position="338"/>
    </location>
</feature>
<feature type="transmembrane region" description="Helical" evidence="2">
    <location>
        <begin position="840"/>
        <end position="858"/>
    </location>
</feature>